<dbReference type="VEuPathDB" id="FungiDB:GMDG_01010"/>
<evidence type="ECO:0000256" key="3">
    <source>
        <dbReference type="SAM" id="MobiDB-lite"/>
    </source>
</evidence>
<dbReference type="Pfam" id="PF26280">
    <property type="entry name" value="Ig_TRAPPC9-Trs120_2nd"/>
    <property type="match status" value="1"/>
</dbReference>
<dbReference type="Pfam" id="PF08626">
    <property type="entry name" value="TRAPPC9-Trs120"/>
    <property type="match status" value="1"/>
</dbReference>
<evidence type="ECO:0000259" key="6">
    <source>
        <dbReference type="Pfam" id="PF26254"/>
    </source>
</evidence>
<name>A0A177A0M8_9PEZI</name>
<keyword evidence="2" id="KW-0333">Golgi apparatus</keyword>
<feature type="domain" description="Trs120/TRAPPC9 third Ig-like" evidence="7">
    <location>
        <begin position="1125"/>
        <end position="1290"/>
    </location>
</feature>
<dbReference type="GeneID" id="36290898"/>
<dbReference type="InterPro" id="IPR058564">
    <property type="entry name" value="TPR_TRAPPC9_Trs120"/>
</dbReference>
<dbReference type="InterPro" id="IPR058563">
    <property type="entry name" value="Trs120_TRAPPC9_N"/>
</dbReference>
<organism evidence="9">
    <name type="scientific">Pseudogymnoascus destructans</name>
    <dbReference type="NCBI Taxonomy" id="655981"/>
    <lineage>
        <taxon>Eukaryota</taxon>
        <taxon>Fungi</taxon>
        <taxon>Dikarya</taxon>
        <taxon>Ascomycota</taxon>
        <taxon>Pezizomycotina</taxon>
        <taxon>Leotiomycetes</taxon>
        <taxon>Thelebolales</taxon>
        <taxon>Thelebolaceae</taxon>
        <taxon>Pseudogymnoascus</taxon>
    </lineage>
</organism>
<dbReference type="Proteomes" id="UP000077154">
    <property type="component" value="Unassembled WGS sequence"/>
</dbReference>
<dbReference type="eggNOG" id="KOG1953">
    <property type="taxonomic scope" value="Eukaryota"/>
</dbReference>
<dbReference type="Pfam" id="PF26251">
    <property type="entry name" value="TPR_TRAPPC9-Trs120"/>
    <property type="match status" value="1"/>
</dbReference>
<feature type="compositionally biased region" description="Polar residues" evidence="3">
    <location>
        <begin position="228"/>
        <end position="245"/>
    </location>
</feature>
<evidence type="ECO:0000259" key="7">
    <source>
        <dbReference type="Pfam" id="PF26282"/>
    </source>
</evidence>
<feature type="domain" description="Trs120/TRAPPC9 first Ig-like" evidence="6">
    <location>
        <begin position="778"/>
        <end position="971"/>
    </location>
</feature>
<evidence type="ECO:0000259" key="8">
    <source>
        <dbReference type="Pfam" id="PF26283"/>
    </source>
</evidence>
<evidence type="ECO:0000313" key="9">
    <source>
        <dbReference type="EMBL" id="OAF55825.1"/>
    </source>
</evidence>
<feature type="domain" description="Trs120/TRAPPC9 fourth Ig-like" evidence="8">
    <location>
        <begin position="1296"/>
        <end position="1451"/>
    </location>
</feature>
<gene>
    <name evidence="9" type="ORF">VC83_07854</name>
</gene>
<accession>A0A177A0M8</accession>
<comment type="subcellular location">
    <subcellularLocation>
        <location evidence="1">Golgi apparatus</location>
    </subcellularLocation>
</comment>
<evidence type="ECO:0000259" key="4">
    <source>
        <dbReference type="Pfam" id="PF08626"/>
    </source>
</evidence>
<sequence>MVFDPLSPIAPARVKALILPLGQVKRAHFETFIQRLYPENVVRLGDISPDQRPDRNMFSPLAFPVGMIVYDLTTSLPPTSHLALAPFELYRAPLVILAIADGSEHNHVSNKDKDGNETNGYDYQTHLQHIRDLDQELETIRDQYPKALVHQALLFDYHHQKESTALPDGLIPVPSVKASNITTMKTIMCDLSSVLLAELTTMAKSLQGMAMMESPNVVLDGRQGPGYSWSNGDSGTISRRASQYSIPDMDSRSATPEADRSQVRMSMPVRFGSQQGEHLRAASVPRQTTPSAGPNTPSEGVSSTMSPPLSRSNSVADKIQEQSRGRISTQGFGSGSLSERSRNKGKGRVSIAIGGLYLQAGRWQDAMKELVGGAYIAKTNNDHLWHAKAMEGLVVAMIMLAWIGLDFQIPQLCYVVPEKSPTPTTPGTPGEQNSPETINRLAVLQNLAVLLPDLLDRILSLYERASNFTGESLPQLPFSESAIRFSKLLSAVHLAGGRLDDGSLQLLVLGTPFFAKPNTRTPRLNIHPARSVIATTLFRAFPSSAAAKGLSLIDRTVILAGIASVLGFLGYDRKKAMVMRELVSILIPGLVSARIAGAAEMGIHPAAGLAALSHINGNTTGAGALDLGEGDVESGMDALLGLVGKTYGVVGFPSSPRGDAKNGDKPCDDSDEAVVARIMENTAARQFGGKSMKMNVLRACIGFCEALPDFQGVLRFSADLLRTAGTGIAPGPRTENASPMMSRDEQVRLSINISRTFDAAAKIGLQNLEAEYWDEFLVRGVELEALPASRTPNPHRSSDLGGTAKTAEAGGKNPFIYNPFLKRPNTEAVERLLVCGESATFKVTLQNPYEFEIVIDRIRLEANGGDFESAAQETVVGPYRTQILNVSGTPRAAGSFKITGCMVKLRGCRERRFPIFLEPWSPLSDIKVKALGLAVQRKRGERPVSDASLSKRPAIDPRLPKPSSLSLTAIAPQPMVVITSTSFSQAAAMVLEGERQTFSVTLKNLSTTTPVDLLLFSFQDSTQGPLQTALSKRDASPAELYEYELVLSRKAALRYVKREGESDETYIPPGATKTVDFEVLGKPGLTSAAVLIDYAHLGQPASKVKGPFHTRQVSMPITVTVNAGVELSRIDLEPLGHDIPSNLWSLCGEAAKGDTEDIDARDYCLLVLDLRNAWPSPLRARLEVGSGRSIEEEILPGSTSRVVFPIKRIFLDDPHKAIPVLDPARQRQFVVSSGRISVDSEKASREAFWYREEILRSLSGTWRTTSGTERKGVIELRGMRLVPRTIDALKIEDVGISLRVNGGPPSRTPQTTVEVDDFLHLVVTITNRSATPVYPLLRLQPSLCNHAHGHALDLSKKVVWDGTLQRTLPVLAAHGTTEVRVTMTALCKGEFEVGACVEETRLWGVEKERGDFGNREKVGRQRAGTEAMMDALLGARERRVWYAREPLGLRVVDAESDKE</sequence>
<dbReference type="GO" id="GO:0005802">
    <property type="term" value="C:trans-Golgi network"/>
    <property type="evidence" value="ECO:0007669"/>
    <property type="project" value="TreeGrafter"/>
</dbReference>
<evidence type="ECO:0008006" key="10">
    <source>
        <dbReference type="Google" id="ProtNLM"/>
    </source>
</evidence>
<evidence type="ECO:0000259" key="5">
    <source>
        <dbReference type="Pfam" id="PF26251"/>
    </source>
</evidence>
<feature type="domain" description="Trs120/TRAPPC9 TPR region" evidence="5">
    <location>
        <begin position="447"/>
        <end position="764"/>
    </location>
</feature>
<dbReference type="PANTHER" id="PTHR21512:SF5">
    <property type="entry name" value="TRAFFICKING PROTEIN PARTICLE COMPLEX SUBUNIT 9"/>
    <property type="match status" value="1"/>
</dbReference>
<evidence type="ECO:0000256" key="2">
    <source>
        <dbReference type="ARBA" id="ARBA00023034"/>
    </source>
</evidence>
<dbReference type="InterPro" id="IPR013935">
    <property type="entry name" value="Trs120_TRAPPC9"/>
</dbReference>
<feature type="region of interest" description="Disordered" evidence="3">
    <location>
        <begin position="223"/>
        <end position="345"/>
    </location>
</feature>
<dbReference type="Pfam" id="PF26282">
    <property type="entry name" value="Ig_TRAPPC9-Trs120_3rd"/>
    <property type="match status" value="1"/>
</dbReference>
<reference evidence="9" key="1">
    <citation type="submission" date="2016-03" db="EMBL/GenBank/DDBJ databases">
        <title>Updated assembly of Pseudogymnoascus destructans, the fungus causing white-nose syndrome of bats.</title>
        <authorList>
            <person name="Palmer J.M."/>
            <person name="Drees K.P."/>
            <person name="Foster J.T."/>
            <person name="Lindner D.L."/>
        </authorList>
    </citation>
    <scope>NUCLEOTIDE SEQUENCE [LARGE SCALE GENOMIC DNA]</scope>
    <source>
        <strain evidence="9">20631-21</strain>
    </source>
</reference>
<dbReference type="InterPro" id="IPR058565">
    <property type="entry name" value="Ig_TRAPPC9_Trs120_1st"/>
</dbReference>
<dbReference type="PANTHER" id="PTHR21512">
    <property type="entry name" value="TRAFFICKING PROTEIN PARTICLE COMPLEX SUBUNIT 9"/>
    <property type="match status" value="1"/>
</dbReference>
<dbReference type="Pfam" id="PF26254">
    <property type="entry name" value="Ig_TRAPPC9-Trs120_1st"/>
    <property type="match status" value="1"/>
</dbReference>
<dbReference type="RefSeq" id="XP_024321124.1">
    <property type="nucleotide sequence ID" value="XM_024471418.1"/>
</dbReference>
<evidence type="ECO:0000256" key="1">
    <source>
        <dbReference type="ARBA" id="ARBA00004555"/>
    </source>
</evidence>
<feature type="compositionally biased region" description="Polar residues" evidence="3">
    <location>
        <begin position="285"/>
        <end position="315"/>
    </location>
</feature>
<dbReference type="OrthoDB" id="27962at2759"/>
<feature type="compositionally biased region" description="Polar residues" evidence="3">
    <location>
        <begin position="325"/>
        <end position="338"/>
    </location>
</feature>
<feature type="region of interest" description="Disordered" evidence="3">
    <location>
        <begin position="788"/>
        <end position="807"/>
    </location>
</feature>
<feature type="domain" description="Trs120/TRAPPC9 N-terminal" evidence="4">
    <location>
        <begin position="5"/>
        <end position="413"/>
    </location>
</feature>
<dbReference type="InterPro" id="IPR058567">
    <property type="entry name" value="Ig_TRAPPC9_Trs120_3rd"/>
</dbReference>
<dbReference type="InterPro" id="IPR058568">
    <property type="entry name" value="Ig_TRAPPC9_Trs120_4th"/>
</dbReference>
<dbReference type="EMBL" id="KV441407">
    <property type="protein sequence ID" value="OAF55825.1"/>
    <property type="molecule type" value="Genomic_DNA"/>
</dbReference>
<dbReference type="Pfam" id="PF26283">
    <property type="entry name" value="Ig_TRAPPC9-Trs120_4th"/>
    <property type="match status" value="1"/>
</dbReference>
<proteinExistence type="predicted"/>
<protein>
    <recommendedName>
        <fullName evidence="10">Hypercellular protein HypA</fullName>
    </recommendedName>
</protein>